<evidence type="ECO:0000259" key="8">
    <source>
        <dbReference type="PROSITE" id="PS50192"/>
    </source>
</evidence>
<gene>
    <name evidence="9" type="ORF">K7432_007760</name>
</gene>
<evidence type="ECO:0000256" key="4">
    <source>
        <dbReference type="ARBA" id="ARBA00022989"/>
    </source>
</evidence>
<evidence type="ECO:0000256" key="6">
    <source>
        <dbReference type="RuleBase" id="RU003858"/>
    </source>
</evidence>
<keyword evidence="4 7" id="KW-1133">Transmembrane helix</keyword>
<keyword evidence="5 7" id="KW-0472">Membrane</keyword>
<reference evidence="9 10" key="1">
    <citation type="submission" date="2023-04" db="EMBL/GenBank/DDBJ databases">
        <title>Genome of Basidiobolus ranarum AG-B5.</title>
        <authorList>
            <person name="Stajich J.E."/>
            <person name="Carter-House D."/>
            <person name="Gryganskyi A."/>
        </authorList>
    </citation>
    <scope>NUCLEOTIDE SEQUENCE [LARGE SCALE GENOMIC DNA]</scope>
    <source>
        <strain evidence="9 10">AG-B5</strain>
    </source>
</reference>
<accession>A0ABR2WSU2</accession>
<feature type="domain" description="T-SNARE coiled-coil homology" evidence="8">
    <location>
        <begin position="202"/>
        <end position="264"/>
    </location>
</feature>
<proteinExistence type="inferred from homology"/>
<dbReference type="InterPro" id="IPR006012">
    <property type="entry name" value="Syntaxin/epimorphin_CS"/>
</dbReference>
<evidence type="ECO:0000256" key="5">
    <source>
        <dbReference type="ARBA" id="ARBA00023136"/>
    </source>
</evidence>
<dbReference type="EMBL" id="JASJQH010000399">
    <property type="protein sequence ID" value="KAK9764599.1"/>
    <property type="molecule type" value="Genomic_DNA"/>
</dbReference>
<evidence type="ECO:0000256" key="3">
    <source>
        <dbReference type="ARBA" id="ARBA00022692"/>
    </source>
</evidence>
<comment type="caution">
    <text evidence="9">The sequence shown here is derived from an EMBL/GenBank/DDBJ whole genome shotgun (WGS) entry which is preliminary data.</text>
</comment>
<comment type="subcellular location">
    <subcellularLocation>
        <location evidence="1">Membrane</location>
        <topology evidence="1">Single-pass type IV membrane protein</topology>
    </subcellularLocation>
</comment>
<evidence type="ECO:0000256" key="7">
    <source>
        <dbReference type="SAM" id="Phobius"/>
    </source>
</evidence>
<dbReference type="InterPro" id="IPR000727">
    <property type="entry name" value="T_SNARE_dom"/>
</dbReference>
<comment type="similarity">
    <text evidence="2 6">Belongs to the syntaxin family.</text>
</comment>
<organism evidence="9 10">
    <name type="scientific">Basidiobolus ranarum</name>
    <dbReference type="NCBI Taxonomy" id="34480"/>
    <lineage>
        <taxon>Eukaryota</taxon>
        <taxon>Fungi</taxon>
        <taxon>Fungi incertae sedis</taxon>
        <taxon>Zoopagomycota</taxon>
        <taxon>Entomophthoromycotina</taxon>
        <taxon>Basidiobolomycetes</taxon>
        <taxon>Basidiobolales</taxon>
        <taxon>Basidiobolaceae</taxon>
        <taxon>Basidiobolus</taxon>
    </lineage>
</organism>
<sequence>MSRDRLGQQKYDNGFQRKELGELEMGNIETKQPETGIIPLNTYYDHIETIDREISTANENIHTIETLHSRTLDAASAEESDANSKQLESVINGTRQLLLGTKEKIKGLERNNLKLGPTSDAQIRRNRHTAIKTKFMETLKRYQYVEIEYKERYKQMLERQYRIVNPTATEEEIQQVLDSDEGGQIFAQGVLNSSRGEAKRVMKSVQDRHEDIVKIEKNIIELANLFQEMQLLVEAQDEQLQTVEQQMNNTVGHTTNANTQIDTAINHAKSARKKRWCILFAVIILIIVIVLIIYFTVIKK</sequence>
<dbReference type="PROSITE" id="PS00914">
    <property type="entry name" value="SYNTAXIN"/>
    <property type="match status" value="1"/>
</dbReference>
<dbReference type="InterPro" id="IPR045242">
    <property type="entry name" value="Syntaxin"/>
</dbReference>
<evidence type="ECO:0000256" key="2">
    <source>
        <dbReference type="ARBA" id="ARBA00009063"/>
    </source>
</evidence>
<protein>
    <recommendedName>
        <fullName evidence="8">t-SNARE coiled-coil homology domain-containing protein</fullName>
    </recommendedName>
</protein>
<dbReference type="Pfam" id="PF00804">
    <property type="entry name" value="Syntaxin"/>
    <property type="match status" value="1"/>
</dbReference>
<dbReference type="PANTHER" id="PTHR19957:SF307">
    <property type="entry name" value="PROTEIN SSO1-RELATED"/>
    <property type="match status" value="1"/>
</dbReference>
<dbReference type="CDD" id="cd15849">
    <property type="entry name" value="SNARE_Sso1"/>
    <property type="match status" value="1"/>
</dbReference>
<evidence type="ECO:0000256" key="1">
    <source>
        <dbReference type="ARBA" id="ARBA00004211"/>
    </source>
</evidence>
<keyword evidence="3 7" id="KW-0812">Transmembrane</keyword>
<dbReference type="SUPFAM" id="SSF47661">
    <property type="entry name" value="t-snare proteins"/>
    <property type="match status" value="1"/>
</dbReference>
<keyword evidence="10" id="KW-1185">Reference proteome</keyword>
<dbReference type="InterPro" id="IPR010989">
    <property type="entry name" value="SNARE"/>
</dbReference>
<dbReference type="PROSITE" id="PS50192">
    <property type="entry name" value="T_SNARE"/>
    <property type="match status" value="1"/>
</dbReference>
<evidence type="ECO:0000313" key="10">
    <source>
        <dbReference type="Proteomes" id="UP001479436"/>
    </source>
</evidence>
<name>A0ABR2WSU2_9FUNG</name>
<dbReference type="SMART" id="SM00397">
    <property type="entry name" value="t_SNARE"/>
    <property type="match status" value="1"/>
</dbReference>
<dbReference type="Proteomes" id="UP001479436">
    <property type="component" value="Unassembled WGS sequence"/>
</dbReference>
<feature type="transmembrane region" description="Helical" evidence="7">
    <location>
        <begin position="276"/>
        <end position="297"/>
    </location>
</feature>
<dbReference type="SMART" id="SM00503">
    <property type="entry name" value="SynN"/>
    <property type="match status" value="1"/>
</dbReference>
<dbReference type="PANTHER" id="PTHR19957">
    <property type="entry name" value="SYNTAXIN"/>
    <property type="match status" value="1"/>
</dbReference>
<dbReference type="Gene3D" id="1.20.58.70">
    <property type="match status" value="1"/>
</dbReference>
<dbReference type="InterPro" id="IPR006011">
    <property type="entry name" value="Syntaxin_N"/>
</dbReference>
<evidence type="ECO:0000313" key="9">
    <source>
        <dbReference type="EMBL" id="KAK9764599.1"/>
    </source>
</evidence>
<dbReference type="Pfam" id="PF05739">
    <property type="entry name" value="SNARE"/>
    <property type="match status" value="1"/>
</dbReference>